<keyword evidence="3" id="KW-1185">Reference proteome</keyword>
<reference evidence="2" key="1">
    <citation type="submission" date="2012-04" db="EMBL/GenBank/DDBJ databases">
        <title>Finished genome of Dactylococcopsis salina PCC 8305.</title>
        <authorList>
            <consortium name="US DOE Joint Genome Institute"/>
            <person name="Gugger M."/>
            <person name="Coursin T."/>
            <person name="Rippka R."/>
            <person name="Tandeau De Marsac N."/>
            <person name="Huntemann M."/>
            <person name="Wei C.-L."/>
            <person name="Han J."/>
            <person name="Detter J.C."/>
            <person name="Han C."/>
            <person name="Tapia R."/>
            <person name="Daligault H."/>
            <person name="Chen A."/>
            <person name="Krypides N."/>
            <person name="Mavromatis K."/>
            <person name="Markowitz V."/>
            <person name="Szeto E."/>
            <person name="Ivanova N."/>
            <person name="Ovchinnikova G."/>
            <person name="Pagani I."/>
            <person name="Pati A."/>
            <person name="Goodwin L."/>
            <person name="Peters L."/>
            <person name="Pitluck S."/>
            <person name="Woyke T."/>
            <person name="Kerfeld C."/>
        </authorList>
    </citation>
    <scope>NUCLEOTIDE SEQUENCE [LARGE SCALE GENOMIC DNA]</scope>
    <source>
        <strain evidence="2">PCC 8305</strain>
    </source>
</reference>
<organism evidence="2 3">
    <name type="scientific">Dactylococcopsis salina (strain PCC 8305)</name>
    <name type="common">Myxobactron salinum</name>
    <dbReference type="NCBI Taxonomy" id="13035"/>
    <lineage>
        <taxon>Bacteria</taxon>
        <taxon>Bacillati</taxon>
        <taxon>Cyanobacteriota</taxon>
        <taxon>Cyanophyceae</taxon>
        <taxon>Nodosilineales</taxon>
        <taxon>Cymatolegaceae</taxon>
        <taxon>Dactylococcopsis</taxon>
    </lineage>
</organism>
<dbReference type="PROSITE" id="PS51257">
    <property type="entry name" value="PROKAR_LIPOPROTEIN"/>
    <property type="match status" value="1"/>
</dbReference>
<protein>
    <recommendedName>
        <fullName evidence="4">DUF4382 domain-containing protein</fullName>
    </recommendedName>
</protein>
<dbReference type="eggNOG" id="ENOG502Z8A8">
    <property type="taxonomic scope" value="Bacteria"/>
</dbReference>
<sequence>MVKKQTLLTSFSVGLSLLAFGCGQNTDGGADNTNNESTGSGTISLVANGEDFVRQGFVAKDGWRIDFDHVYVTLSDVKAYQSDPAFNPDEDEEIKATQEVTLVSEPMTLDLAKGGENADLISVTEKSGAAGAYNAIEWKVISPEAGETNSAIVLQGTAQKDGETIDFTLNLDRQLAYKCGEYVGDVRKGFLEPDSKTQLETTFHFDHIFGDAEAPMDDAINTGAVGFEPMAELASNGTLNADLNTLQQELSDQEYQTLEKAIKSLGHVGEGHCEETAT</sequence>
<dbReference type="OrthoDB" id="7835646at2"/>
<dbReference type="PATRIC" id="fig|13035.3.peg.2348"/>
<dbReference type="AlphaFoldDB" id="K9YW45"/>
<name>K9YW45_DACS8</name>
<evidence type="ECO:0000313" key="2">
    <source>
        <dbReference type="EMBL" id="AFZ50712.1"/>
    </source>
</evidence>
<evidence type="ECO:0000313" key="3">
    <source>
        <dbReference type="Proteomes" id="UP000010482"/>
    </source>
</evidence>
<keyword evidence="1" id="KW-0732">Signal</keyword>
<dbReference type="STRING" id="13035.Dacsa_2070"/>
<feature type="chain" id="PRO_5003938497" description="DUF4382 domain-containing protein" evidence="1">
    <location>
        <begin position="22"/>
        <end position="278"/>
    </location>
</feature>
<dbReference type="HOGENOM" id="CLU_983293_0_0_3"/>
<proteinExistence type="predicted"/>
<feature type="signal peptide" evidence="1">
    <location>
        <begin position="1"/>
        <end position="21"/>
    </location>
</feature>
<accession>K9YW45</accession>
<dbReference type="Proteomes" id="UP000010482">
    <property type="component" value="Chromosome"/>
</dbReference>
<dbReference type="KEGG" id="dsl:Dacsa_2070"/>
<evidence type="ECO:0000256" key="1">
    <source>
        <dbReference type="SAM" id="SignalP"/>
    </source>
</evidence>
<evidence type="ECO:0008006" key="4">
    <source>
        <dbReference type="Google" id="ProtNLM"/>
    </source>
</evidence>
<gene>
    <name evidence="2" type="ORF">Dacsa_2070</name>
</gene>
<dbReference type="EMBL" id="CP003944">
    <property type="protein sequence ID" value="AFZ50712.1"/>
    <property type="molecule type" value="Genomic_DNA"/>
</dbReference>